<evidence type="ECO:0000256" key="6">
    <source>
        <dbReference type="SAM" id="MobiDB-lite"/>
    </source>
</evidence>
<protein>
    <recommendedName>
        <fullName evidence="7">MSP domain-containing protein</fullName>
    </recommendedName>
</protein>
<evidence type="ECO:0000313" key="9">
    <source>
        <dbReference type="Proteomes" id="UP000007110"/>
    </source>
</evidence>
<dbReference type="RefSeq" id="XP_030849644.1">
    <property type="nucleotide sequence ID" value="XM_030993784.1"/>
</dbReference>
<evidence type="ECO:0000256" key="1">
    <source>
        <dbReference type="ARBA" id="ARBA00004211"/>
    </source>
</evidence>
<comment type="subcellular location">
    <subcellularLocation>
        <location evidence="1">Membrane</location>
        <topology evidence="1">Single-pass type IV membrane protein</topology>
    </subcellularLocation>
</comment>
<dbReference type="PANTHER" id="PTHR10809">
    <property type="entry name" value="VESICLE-ASSOCIATED MEMBRANE PROTEIN-ASSOCIATED PROTEIN"/>
    <property type="match status" value="1"/>
</dbReference>
<keyword evidence="5" id="KW-0472">Membrane</keyword>
<sequence>MSKPDQLLAIKPPTELRFRGPFTDVVTSELTLSNPSDKIICFKIQTTTQSRYCVRPKSGIMIPNQNVTVSVMLQPFHFDPNEKYNHKFMVQSIVIPKADIDLEAVWKASDIAAIMDTKLNCVFEWPANLAPAPASQDQLLAIKPPTELRFRGPFTDVVTSELTLSNPSDKIISFNIKTTTPRRYCVRPNSGIMIPNQNVTVSVMLQPFDFDPNEKYNHKFMVQSIVIPKADIDLEAVWKASDIAAIMDTKLKCVFEWPSNQTPAPASQDQLLAIKPPTELRFRGKQKSTALTTPTDTRTSTTATRRTLKAAASLHYELAGQNDLK</sequence>
<dbReference type="EnsemblMetazoa" id="XM_030993784">
    <property type="protein sequence ID" value="XP_030849644"/>
    <property type="gene ID" value="LOC100891940"/>
</dbReference>
<dbReference type="Proteomes" id="UP000007110">
    <property type="component" value="Unassembled WGS sequence"/>
</dbReference>
<dbReference type="InterPro" id="IPR016763">
    <property type="entry name" value="VAP"/>
</dbReference>
<evidence type="ECO:0000256" key="5">
    <source>
        <dbReference type="ARBA" id="ARBA00023136"/>
    </source>
</evidence>
<feature type="region of interest" description="Disordered" evidence="6">
    <location>
        <begin position="284"/>
        <end position="303"/>
    </location>
</feature>
<evidence type="ECO:0000256" key="4">
    <source>
        <dbReference type="ARBA" id="ARBA00022989"/>
    </source>
</evidence>
<organism evidence="8 9">
    <name type="scientific">Strongylocentrotus purpuratus</name>
    <name type="common">Purple sea urchin</name>
    <dbReference type="NCBI Taxonomy" id="7668"/>
    <lineage>
        <taxon>Eukaryota</taxon>
        <taxon>Metazoa</taxon>
        <taxon>Echinodermata</taxon>
        <taxon>Eleutherozoa</taxon>
        <taxon>Echinozoa</taxon>
        <taxon>Echinoidea</taxon>
        <taxon>Euechinoidea</taxon>
        <taxon>Echinacea</taxon>
        <taxon>Camarodonta</taxon>
        <taxon>Echinidea</taxon>
        <taxon>Strongylocentrotidae</taxon>
        <taxon>Strongylocentrotus</taxon>
    </lineage>
</organism>
<dbReference type="GO" id="GO:0090158">
    <property type="term" value="P:endoplasmic reticulum membrane organization"/>
    <property type="evidence" value="ECO:0000318"/>
    <property type="project" value="GO_Central"/>
</dbReference>
<keyword evidence="9" id="KW-1185">Reference proteome</keyword>
<proteinExistence type="inferred from homology"/>
<reference evidence="8" key="2">
    <citation type="submission" date="2021-01" db="UniProtKB">
        <authorList>
            <consortium name="EnsemblMetazoa"/>
        </authorList>
    </citation>
    <scope>IDENTIFICATION</scope>
</reference>
<dbReference type="Gene3D" id="2.60.40.10">
    <property type="entry name" value="Immunoglobulins"/>
    <property type="match status" value="2"/>
</dbReference>
<evidence type="ECO:0000256" key="3">
    <source>
        <dbReference type="ARBA" id="ARBA00022692"/>
    </source>
</evidence>
<name>A0A7M7PD61_STRPU</name>
<feature type="compositionally biased region" description="Low complexity" evidence="6">
    <location>
        <begin position="288"/>
        <end position="303"/>
    </location>
</feature>
<feature type="domain" description="MSP" evidence="7">
    <location>
        <begin position="7"/>
        <end position="124"/>
    </location>
</feature>
<dbReference type="KEGG" id="spu:100891940"/>
<feature type="domain" description="MSP" evidence="7">
    <location>
        <begin position="139"/>
        <end position="256"/>
    </location>
</feature>
<dbReference type="GO" id="GO:0005789">
    <property type="term" value="C:endoplasmic reticulum membrane"/>
    <property type="evidence" value="ECO:0000318"/>
    <property type="project" value="GO_Central"/>
</dbReference>
<dbReference type="GO" id="GO:0043495">
    <property type="term" value="F:protein-membrane adaptor activity"/>
    <property type="evidence" value="ECO:0000318"/>
    <property type="project" value="GO_Central"/>
</dbReference>
<dbReference type="AlphaFoldDB" id="A0A7M7PD61"/>
<dbReference type="InterPro" id="IPR000535">
    <property type="entry name" value="MSP_dom"/>
</dbReference>
<keyword evidence="3" id="KW-0812">Transmembrane</keyword>
<comment type="similarity">
    <text evidence="2">Belongs to the VAMP-associated protein (VAP) (TC 9.B.17) family.</text>
</comment>
<reference evidence="9" key="1">
    <citation type="submission" date="2015-02" db="EMBL/GenBank/DDBJ databases">
        <title>Genome sequencing for Strongylocentrotus purpuratus.</title>
        <authorList>
            <person name="Murali S."/>
            <person name="Liu Y."/>
            <person name="Vee V."/>
            <person name="English A."/>
            <person name="Wang M."/>
            <person name="Skinner E."/>
            <person name="Han Y."/>
            <person name="Muzny D.M."/>
            <person name="Worley K.C."/>
            <person name="Gibbs R.A."/>
        </authorList>
    </citation>
    <scope>NUCLEOTIDE SEQUENCE</scope>
</reference>
<evidence type="ECO:0000313" key="8">
    <source>
        <dbReference type="EnsemblMetazoa" id="XP_030849644"/>
    </source>
</evidence>
<evidence type="ECO:0000256" key="2">
    <source>
        <dbReference type="ARBA" id="ARBA00008932"/>
    </source>
</evidence>
<accession>A0A7M7PD61</accession>
<dbReference type="SUPFAM" id="SSF49354">
    <property type="entry name" value="PapD-like"/>
    <property type="match status" value="2"/>
</dbReference>
<dbReference type="GO" id="GO:0005886">
    <property type="term" value="C:plasma membrane"/>
    <property type="evidence" value="ECO:0000318"/>
    <property type="project" value="GO_Central"/>
</dbReference>
<dbReference type="OrthoDB" id="264603at2759"/>
<dbReference type="GO" id="GO:0061817">
    <property type="term" value="P:endoplasmic reticulum-plasma membrane tethering"/>
    <property type="evidence" value="ECO:0000318"/>
    <property type="project" value="GO_Central"/>
</dbReference>
<dbReference type="PANTHER" id="PTHR10809:SF6">
    <property type="entry name" value="AT11025P-RELATED"/>
    <property type="match status" value="1"/>
</dbReference>
<dbReference type="InterPro" id="IPR008962">
    <property type="entry name" value="PapD-like_sf"/>
</dbReference>
<dbReference type="Pfam" id="PF00635">
    <property type="entry name" value="Motile_Sperm"/>
    <property type="match status" value="2"/>
</dbReference>
<keyword evidence="4" id="KW-1133">Transmembrane helix</keyword>
<dbReference type="GeneID" id="100891940"/>
<dbReference type="InParanoid" id="A0A7M7PD61"/>
<dbReference type="PROSITE" id="PS50202">
    <property type="entry name" value="MSP"/>
    <property type="match status" value="2"/>
</dbReference>
<evidence type="ECO:0000259" key="7">
    <source>
        <dbReference type="PROSITE" id="PS50202"/>
    </source>
</evidence>
<dbReference type="InterPro" id="IPR013783">
    <property type="entry name" value="Ig-like_fold"/>
</dbReference>